<dbReference type="AlphaFoldDB" id="A0A1S1V3N6"/>
<dbReference type="RefSeq" id="WP_071064798.1">
    <property type="nucleotide sequence ID" value="NZ_MKIE01000022.1"/>
</dbReference>
<accession>A0A1S1V3N6</accession>
<dbReference type="OrthoDB" id="2056125at2"/>
<evidence type="ECO:0000256" key="1">
    <source>
        <dbReference type="SAM" id="MobiDB-lite"/>
    </source>
</evidence>
<dbReference type="STRING" id="39480.EUAN_24150"/>
<dbReference type="Proteomes" id="UP000180254">
    <property type="component" value="Unassembled WGS sequence"/>
</dbReference>
<dbReference type="EMBL" id="MKIE01000022">
    <property type="protein sequence ID" value="OHW61222.1"/>
    <property type="molecule type" value="Genomic_DNA"/>
</dbReference>
<protein>
    <recommendedName>
        <fullName evidence="5">Bacteriocin</fullName>
    </recommendedName>
</protein>
<name>A0A1S1V3N6_9FIRM</name>
<comment type="caution">
    <text evidence="3">The sequence shown here is derived from an EMBL/GenBank/DDBJ whole genome shotgun (WGS) entry which is preliminary data.</text>
</comment>
<feature type="compositionally biased region" description="Basic and acidic residues" evidence="1">
    <location>
        <begin position="92"/>
        <end position="101"/>
    </location>
</feature>
<sequence>MKIKKFGSLVLASAILTISASSVSLGAHLKEAGVTEIGINVDNPIMKNYSTSQKSNSNVSIMSSTIHVGEKVSVAGGTLWAEFQGAKHRAKYDHSSKEHRSSATNGAGHILRSSWVKPGHRATTEWCSSTITGNKVFGATK</sequence>
<feature type="region of interest" description="Disordered" evidence="1">
    <location>
        <begin position="92"/>
        <end position="114"/>
    </location>
</feature>
<reference evidence="3 4" key="1">
    <citation type="submission" date="2016-09" db="EMBL/GenBank/DDBJ databases">
        <title>Genome sequence of Eubacterium angustum.</title>
        <authorList>
            <person name="Poehlein A."/>
            <person name="Daniel R."/>
        </authorList>
    </citation>
    <scope>NUCLEOTIDE SEQUENCE [LARGE SCALE GENOMIC DNA]</scope>
    <source>
        <strain evidence="3 4">DSM 1989</strain>
    </source>
</reference>
<evidence type="ECO:0008006" key="5">
    <source>
        <dbReference type="Google" id="ProtNLM"/>
    </source>
</evidence>
<keyword evidence="4" id="KW-1185">Reference proteome</keyword>
<evidence type="ECO:0000256" key="2">
    <source>
        <dbReference type="SAM" id="SignalP"/>
    </source>
</evidence>
<proteinExistence type="predicted"/>
<feature type="signal peptide" evidence="2">
    <location>
        <begin position="1"/>
        <end position="26"/>
    </location>
</feature>
<feature type="chain" id="PRO_5039399725" description="Bacteriocin" evidence="2">
    <location>
        <begin position="27"/>
        <end position="141"/>
    </location>
</feature>
<gene>
    <name evidence="3" type="ORF">EUAN_24150</name>
</gene>
<keyword evidence="2" id="KW-0732">Signal</keyword>
<organism evidence="3 4">
    <name type="scientific">Andreesenia angusta</name>
    <dbReference type="NCBI Taxonomy" id="39480"/>
    <lineage>
        <taxon>Bacteria</taxon>
        <taxon>Bacillati</taxon>
        <taxon>Bacillota</taxon>
        <taxon>Tissierellia</taxon>
        <taxon>Tissierellales</taxon>
        <taxon>Gottschalkiaceae</taxon>
        <taxon>Andreesenia</taxon>
    </lineage>
</organism>
<evidence type="ECO:0000313" key="3">
    <source>
        <dbReference type="EMBL" id="OHW61222.1"/>
    </source>
</evidence>
<evidence type="ECO:0000313" key="4">
    <source>
        <dbReference type="Proteomes" id="UP000180254"/>
    </source>
</evidence>